<dbReference type="EMBL" id="JAVDWQ010000009">
    <property type="protein sequence ID" value="MDR7210992.1"/>
    <property type="molecule type" value="Genomic_DNA"/>
</dbReference>
<evidence type="ECO:0000313" key="2">
    <source>
        <dbReference type="Proteomes" id="UP001269081"/>
    </source>
</evidence>
<keyword evidence="2" id="KW-1185">Reference proteome</keyword>
<dbReference type="Proteomes" id="UP001269081">
    <property type="component" value="Unassembled WGS sequence"/>
</dbReference>
<accession>A0ABU1Y9S9</accession>
<dbReference type="RefSeq" id="WP_310282335.1">
    <property type="nucleotide sequence ID" value="NZ_JAVDWQ010000009.1"/>
</dbReference>
<reference evidence="1 2" key="1">
    <citation type="submission" date="2023-07" db="EMBL/GenBank/DDBJ databases">
        <title>Sorghum-associated microbial communities from plants grown in Nebraska, USA.</title>
        <authorList>
            <person name="Schachtman D."/>
        </authorList>
    </citation>
    <scope>NUCLEOTIDE SEQUENCE [LARGE SCALE GENOMIC DNA]</scope>
    <source>
        <strain evidence="1 2">4129</strain>
    </source>
</reference>
<sequence length="171" mass="19693">MLKILKIVSIILFSKYSYAQDKIFTHKNDSILCKITEIGEKTINYKYNGEDLVNSVFKNYVSHVKFASGRIQKFSDKVIINEESDWQKVTITNSEYDIAGLAQVEKITVKLSKDWVYNNTVKFNNAKDELKKEAAKKGCHIILLLTTIGKKGQLEMIDRPNWSITGVIYKY</sequence>
<gene>
    <name evidence="1" type="ORF">J2W48_002943</name>
</gene>
<proteinExistence type="predicted"/>
<comment type="caution">
    <text evidence="1">The sequence shown here is derived from an EMBL/GenBank/DDBJ whole genome shotgun (WGS) entry which is preliminary data.</text>
</comment>
<organism evidence="1 2">
    <name type="scientific">Flavobacterium piscis</name>
    <dbReference type="NCBI Taxonomy" id="1114874"/>
    <lineage>
        <taxon>Bacteria</taxon>
        <taxon>Pseudomonadati</taxon>
        <taxon>Bacteroidota</taxon>
        <taxon>Flavobacteriia</taxon>
        <taxon>Flavobacteriales</taxon>
        <taxon>Flavobacteriaceae</taxon>
        <taxon>Flavobacterium</taxon>
    </lineage>
</organism>
<protein>
    <submittedName>
        <fullName evidence="1">Uncharacterized protein</fullName>
    </submittedName>
</protein>
<name>A0ABU1Y9S9_9FLAO</name>
<evidence type="ECO:0000313" key="1">
    <source>
        <dbReference type="EMBL" id="MDR7210992.1"/>
    </source>
</evidence>